<evidence type="ECO:0000256" key="2">
    <source>
        <dbReference type="ARBA" id="ARBA00010940"/>
    </source>
</evidence>
<feature type="domain" description="LIM zinc-binding" evidence="18">
    <location>
        <begin position="903"/>
        <end position="963"/>
    </location>
</feature>
<evidence type="ECO:0000256" key="7">
    <source>
        <dbReference type="ARBA" id="ARBA00023015"/>
    </source>
</evidence>
<dbReference type="PANTHER" id="PTHR12081:SF40">
    <property type="entry name" value="TRANSCRIPTION FACTOR E2F8"/>
    <property type="match status" value="1"/>
</dbReference>
<accession>A0A1V4JPD7</accession>
<feature type="region of interest" description="Disordered" evidence="17">
    <location>
        <begin position="831"/>
        <end position="895"/>
    </location>
</feature>
<feature type="region of interest" description="Disordered" evidence="17">
    <location>
        <begin position="347"/>
        <end position="369"/>
    </location>
</feature>
<evidence type="ECO:0000256" key="4">
    <source>
        <dbReference type="ARBA" id="ARBA00022723"/>
    </source>
</evidence>
<evidence type="ECO:0000256" key="5">
    <source>
        <dbReference type="ARBA" id="ARBA00022737"/>
    </source>
</evidence>
<dbReference type="PROSITE" id="PS50023">
    <property type="entry name" value="LIM_DOMAIN_2"/>
    <property type="match status" value="2"/>
</dbReference>
<evidence type="ECO:0000256" key="15">
    <source>
        <dbReference type="PROSITE-ProRule" id="PRU00125"/>
    </source>
</evidence>
<comment type="caution">
    <text evidence="19">The sequence shown here is derived from an EMBL/GenBank/DDBJ whole genome shotgun (WGS) entry which is preliminary data.</text>
</comment>
<dbReference type="CDD" id="cd09482">
    <property type="entry name" value="LIM2_CRP3"/>
    <property type="match status" value="1"/>
</dbReference>
<dbReference type="FunFam" id="2.10.110.10:FF:000001">
    <property type="entry name" value="Cysteine and glycine-rich protein 1"/>
    <property type="match status" value="2"/>
</dbReference>
<feature type="compositionally biased region" description="Basic and acidic residues" evidence="17">
    <location>
        <begin position="70"/>
        <end position="79"/>
    </location>
</feature>
<dbReference type="EMBL" id="LSYS01006880">
    <property type="protein sequence ID" value="OPJ74020.1"/>
    <property type="molecule type" value="Genomic_DNA"/>
</dbReference>
<evidence type="ECO:0000256" key="6">
    <source>
        <dbReference type="ARBA" id="ARBA00022833"/>
    </source>
</evidence>
<dbReference type="STRING" id="372326.A0A1V4JPD7"/>
<dbReference type="GO" id="GO:0046872">
    <property type="term" value="F:metal ion binding"/>
    <property type="evidence" value="ECO:0007669"/>
    <property type="project" value="UniProtKB-KW"/>
</dbReference>
<dbReference type="GO" id="GO:0045935">
    <property type="term" value="P:positive regulation of nucleobase-containing compound metabolic process"/>
    <property type="evidence" value="ECO:0007669"/>
    <property type="project" value="UniProtKB-ARBA"/>
</dbReference>
<keyword evidence="10" id="KW-0010">Activator</keyword>
<feature type="compositionally biased region" description="Basic and acidic residues" evidence="17">
    <location>
        <begin position="831"/>
        <end position="844"/>
    </location>
</feature>
<dbReference type="FunFam" id="1.10.10.10:FF:000100">
    <property type="entry name" value="E2F transcription factor 8"/>
    <property type="match status" value="1"/>
</dbReference>
<dbReference type="GO" id="GO:0010604">
    <property type="term" value="P:positive regulation of macromolecule metabolic process"/>
    <property type="evidence" value="ECO:0007669"/>
    <property type="project" value="UniProtKB-ARBA"/>
</dbReference>
<dbReference type="SMART" id="SM00132">
    <property type="entry name" value="LIM"/>
    <property type="match status" value="2"/>
</dbReference>
<dbReference type="GO" id="GO:0000981">
    <property type="term" value="F:DNA-binding transcription factor activity, RNA polymerase II-specific"/>
    <property type="evidence" value="ECO:0007669"/>
    <property type="project" value="TreeGrafter"/>
</dbReference>
<protein>
    <recommendedName>
        <fullName evidence="14">Transcription factor E2F8</fullName>
    </recommendedName>
</protein>
<dbReference type="FunFam" id="1.10.10.10:FF:000073">
    <property type="entry name" value="E2F transcription factor 8"/>
    <property type="match status" value="1"/>
</dbReference>
<dbReference type="GO" id="GO:0045892">
    <property type="term" value="P:negative regulation of DNA-templated transcription"/>
    <property type="evidence" value="ECO:0007669"/>
    <property type="project" value="UniProtKB-ARBA"/>
</dbReference>
<dbReference type="AlphaFoldDB" id="A0A1V4JPD7"/>
<dbReference type="GO" id="GO:0002040">
    <property type="term" value="P:sprouting angiogenesis"/>
    <property type="evidence" value="ECO:0007669"/>
    <property type="project" value="UniProtKB-ARBA"/>
</dbReference>
<feature type="compositionally biased region" description="Basic and acidic residues" evidence="17">
    <location>
        <begin position="1"/>
        <end position="17"/>
    </location>
</feature>
<keyword evidence="13" id="KW-0131">Cell cycle</keyword>
<keyword evidence="3" id="KW-0678">Repressor</keyword>
<evidence type="ECO:0000256" key="17">
    <source>
        <dbReference type="SAM" id="MobiDB-lite"/>
    </source>
</evidence>
<organism evidence="19 20">
    <name type="scientific">Patagioenas fasciata monilis</name>
    <dbReference type="NCBI Taxonomy" id="372326"/>
    <lineage>
        <taxon>Eukaryota</taxon>
        <taxon>Metazoa</taxon>
        <taxon>Chordata</taxon>
        <taxon>Craniata</taxon>
        <taxon>Vertebrata</taxon>
        <taxon>Euteleostomi</taxon>
        <taxon>Archelosauria</taxon>
        <taxon>Archosauria</taxon>
        <taxon>Dinosauria</taxon>
        <taxon>Saurischia</taxon>
        <taxon>Theropoda</taxon>
        <taxon>Coelurosauria</taxon>
        <taxon>Aves</taxon>
        <taxon>Neognathae</taxon>
        <taxon>Neoaves</taxon>
        <taxon>Columbimorphae</taxon>
        <taxon>Columbiformes</taxon>
        <taxon>Columbidae</taxon>
        <taxon>Patagioenas</taxon>
    </lineage>
</organism>
<evidence type="ECO:0000256" key="13">
    <source>
        <dbReference type="ARBA" id="ARBA00023306"/>
    </source>
</evidence>
<feature type="compositionally biased region" description="Polar residues" evidence="17">
    <location>
        <begin position="584"/>
        <end position="605"/>
    </location>
</feature>
<evidence type="ECO:0000259" key="18">
    <source>
        <dbReference type="PROSITE" id="PS50023"/>
    </source>
</evidence>
<keyword evidence="5" id="KW-0677">Repeat</keyword>
<feature type="compositionally biased region" description="Low complexity" evidence="17">
    <location>
        <begin position="457"/>
        <end position="472"/>
    </location>
</feature>
<feature type="compositionally biased region" description="Basic and acidic residues" evidence="17">
    <location>
        <begin position="643"/>
        <end position="652"/>
    </location>
</feature>
<evidence type="ECO:0000256" key="16">
    <source>
        <dbReference type="RuleBase" id="RU003796"/>
    </source>
</evidence>
<evidence type="ECO:0000256" key="3">
    <source>
        <dbReference type="ARBA" id="ARBA00022491"/>
    </source>
</evidence>
<evidence type="ECO:0000256" key="10">
    <source>
        <dbReference type="ARBA" id="ARBA00023159"/>
    </source>
</evidence>
<name>A0A1V4JPD7_PATFA</name>
<dbReference type="OrthoDB" id="5318at2759"/>
<keyword evidence="6 15" id="KW-0862">Zinc</keyword>
<comment type="subcellular location">
    <subcellularLocation>
        <location evidence="1 16">Nucleus</location>
    </subcellularLocation>
</comment>
<feature type="region of interest" description="Disordered" evidence="17">
    <location>
        <begin position="442"/>
        <end position="489"/>
    </location>
</feature>
<dbReference type="GO" id="GO:0090575">
    <property type="term" value="C:RNA polymerase II transcription regulator complex"/>
    <property type="evidence" value="ECO:0007669"/>
    <property type="project" value="TreeGrafter"/>
</dbReference>
<dbReference type="InterPro" id="IPR036388">
    <property type="entry name" value="WH-like_DNA-bd_sf"/>
</dbReference>
<proteinExistence type="inferred from homology"/>
<dbReference type="InterPro" id="IPR003316">
    <property type="entry name" value="E2F_WHTH_DNA-bd_dom"/>
</dbReference>
<comment type="similarity">
    <text evidence="2 16">Belongs to the E2F/DP family.</text>
</comment>
<keyword evidence="11 16" id="KW-0804">Transcription</keyword>
<feature type="compositionally biased region" description="Basic and acidic residues" evidence="17">
    <location>
        <begin position="446"/>
        <end position="455"/>
    </location>
</feature>
<keyword evidence="7 16" id="KW-0805">Transcription regulation</keyword>
<evidence type="ECO:0000256" key="12">
    <source>
        <dbReference type="ARBA" id="ARBA00023242"/>
    </source>
</evidence>
<dbReference type="Gene3D" id="1.10.10.10">
    <property type="entry name" value="Winged helix-like DNA-binding domain superfamily/Winged helix DNA-binding domain"/>
    <property type="match status" value="2"/>
</dbReference>
<dbReference type="Pfam" id="PF02319">
    <property type="entry name" value="WHD_E2F_TDP"/>
    <property type="match status" value="2"/>
</dbReference>
<dbReference type="SUPFAM" id="SSF46785">
    <property type="entry name" value="Winged helix' DNA-binding domain"/>
    <property type="match status" value="2"/>
</dbReference>
<evidence type="ECO:0000256" key="14">
    <source>
        <dbReference type="ARBA" id="ARBA00039673"/>
    </source>
</evidence>
<dbReference type="GO" id="GO:0000978">
    <property type="term" value="F:RNA polymerase II cis-regulatory region sequence-specific DNA binding"/>
    <property type="evidence" value="ECO:0007669"/>
    <property type="project" value="InterPro"/>
</dbReference>
<feature type="region of interest" description="Disordered" evidence="17">
    <location>
        <begin position="70"/>
        <end position="92"/>
    </location>
</feature>
<keyword evidence="20" id="KW-1185">Reference proteome</keyword>
<dbReference type="Pfam" id="PF00412">
    <property type="entry name" value="LIM"/>
    <property type="match status" value="2"/>
</dbReference>
<dbReference type="SUPFAM" id="SSF57716">
    <property type="entry name" value="Glucocorticoid receptor-like (DNA-binding domain)"/>
    <property type="match status" value="4"/>
</dbReference>
<evidence type="ECO:0000313" key="19">
    <source>
        <dbReference type="EMBL" id="OPJ74020.1"/>
    </source>
</evidence>
<dbReference type="InterPro" id="IPR036390">
    <property type="entry name" value="WH_DNA-bd_sf"/>
</dbReference>
<reference evidence="19 20" key="1">
    <citation type="submission" date="2016-02" db="EMBL/GenBank/DDBJ databases">
        <title>Band-tailed pigeon sequencing and assembly.</title>
        <authorList>
            <person name="Soares A.E."/>
            <person name="Novak B.J."/>
            <person name="Rice E.S."/>
            <person name="O'Connell B."/>
            <person name="Chang D."/>
            <person name="Weber S."/>
            <person name="Shapiro B."/>
        </authorList>
    </citation>
    <scope>NUCLEOTIDE SEQUENCE [LARGE SCALE GENOMIC DNA]</scope>
    <source>
        <strain evidence="19">BTP2013</strain>
        <tissue evidence="19">Blood</tissue>
    </source>
</reference>
<dbReference type="PANTHER" id="PTHR12081">
    <property type="entry name" value="TRANSCRIPTION FACTOR E2F"/>
    <property type="match status" value="1"/>
</dbReference>
<dbReference type="InterPro" id="IPR001781">
    <property type="entry name" value="Znf_LIM"/>
</dbReference>
<gene>
    <name evidence="19" type="primary">E2F8</name>
    <name evidence="19" type="ORF">AV530_013410</name>
</gene>
<dbReference type="CDD" id="cd09481">
    <property type="entry name" value="LIM1_CRP3"/>
    <property type="match status" value="1"/>
</dbReference>
<keyword evidence="12 16" id="KW-0539">Nucleus</keyword>
<dbReference type="SMART" id="SM01372">
    <property type="entry name" value="E2F_TDP"/>
    <property type="match status" value="2"/>
</dbReference>
<sequence>MGTGDKENHSSEPRRNVLETPLKQAATSQSVLTEIQPLTTPPKPKETPPADPWTPTSNLKMLISAVSPEIRSRDQRRELSNNARDVLPAKPCLQEHLSGDEYEKSHPSRKEKSLGLLCHKFLARYPDYPSTAENNYICLDEVAEELNVERRRIYDIVNVLESLHMVSRLAKNRYAWHGRHNLSKTLQALKKVGEENKYTQQIQMIKKREYEHEFDFDGERNEDVARSFGSIEHSEMSFVELPGMEFRAASVNSRKDKSLRVMSQKFVMLFLVSSPQIVSLEVAAKILIGEDQLEDLDKSKFKTKIRRLYDIANVLSSLELIKKVHVTEERGRKPAFKWTGPAVLPNTQDTKLEMTPTTHPPPISDSIASKEQCSKNLFPSRGKQNFTRHPSLIKLVKSIENDRRKIQSAPTSPVKISATGTDPNLSAFPSQMAPVPAIAKQQLEGQSKKAKEPKMKLSGSALEFSLSSSPEAAPKPEAPRNVTPSQQPSLGLCPPSHSAVPPLILPHPHSGVSYAIYLHPSQAHTVTTYNPSFMLQPLPCANVTGAKSMNSKGLNTITTEEGDGQTATDELTKSWTAKERATVKSETSSQRCLKRSQALQENNSIKRFRSDEENLDTSLGESIKNERPPSTSSQVNDETDDFQQERQNKTETSDQNTASCYEQCKREDTPEDEDKTKQDIAVAFAIPAPETFFPSGYLIPLTQCTHGNKAGVSNKEKAGICSLQHTTYSSPIAGVIPVTASELKAVNIPAFHITPFNIMLSPTSIAAAPVLSNSCLSSSNAGSAQNPSPSILNFTLQHVGLIPAGVQVPTSPALQHVPQPESVCWSSEHVNLQEEKPPVPKEPQEPQQVTENFFRTPGGPNTGSSLSVNSDGIPRGQTLGGPTHQGETPSDSDLRMPNWGGGAKCGACEKTVYHAEEIQCNGRSFHKTCFLCMACRKALDSTTVAAHESEIYCKTCYGRKYGPKGIGFGQGAGCLSTDTGDHLGLNLQQGSPKSARPSTPTNPSKFAKKMVDVDKCPRCGKSVYAAEKIMGGGKPWHKTCFRCAICGKSLESTNVTDKDGELYCKVCYAKNFGPKGIGFGGLTQVEKKECE</sequence>
<keyword evidence="4 15" id="KW-0479">Metal-binding</keyword>
<dbReference type="InterPro" id="IPR015633">
    <property type="entry name" value="E2F"/>
</dbReference>
<evidence type="ECO:0000256" key="8">
    <source>
        <dbReference type="ARBA" id="ARBA00023038"/>
    </source>
</evidence>
<dbReference type="Gene3D" id="2.10.110.10">
    <property type="entry name" value="Cysteine Rich Protein"/>
    <property type="match status" value="2"/>
</dbReference>
<keyword evidence="9 16" id="KW-0238">DNA-binding</keyword>
<feature type="region of interest" description="Disordered" evidence="17">
    <location>
        <begin position="578"/>
        <end position="661"/>
    </location>
</feature>
<evidence type="ECO:0000256" key="11">
    <source>
        <dbReference type="ARBA" id="ARBA00023163"/>
    </source>
</evidence>
<dbReference type="Proteomes" id="UP000190648">
    <property type="component" value="Unassembled WGS sequence"/>
</dbReference>
<feature type="region of interest" description="Disordered" evidence="17">
    <location>
        <begin position="1"/>
        <end position="57"/>
    </location>
</feature>
<evidence type="ECO:0000313" key="20">
    <source>
        <dbReference type="Proteomes" id="UP000190648"/>
    </source>
</evidence>
<evidence type="ECO:0000256" key="1">
    <source>
        <dbReference type="ARBA" id="ARBA00004123"/>
    </source>
</evidence>
<evidence type="ECO:0000256" key="9">
    <source>
        <dbReference type="ARBA" id="ARBA00023125"/>
    </source>
</evidence>
<keyword evidence="8 15" id="KW-0440">LIM domain</keyword>
<feature type="domain" description="LIM zinc-binding" evidence="18">
    <location>
        <begin position="1014"/>
        <end position="1074"/>
    </location>
</feature>
<dbReference type="PROSITE" id="PS00478">
    <property type="entry name" value="LIM_DOMAIN_1"/>
    <property type="match status" value="1"/>
</dbReference>